<keyword evidence="2" id="KW-1185">Reference proteome</keyword>
<reference evidence="1" key="3">
    <citation type="submission" date="2025-09" db="UniProtKB">
        <authorList>
            <consortium name="Ensembl"/>
        </authorList>
    </citation>
    <scope>IDENTIFICATION</scope>
</reference>
<dbReference type="Ensembl" id="ENSCSAVT00000013678.1">
    <property type="protein sequence ID" value="ENSCSAVP00000013522.1"/>
    <property type="gene ID" value="ENSCSAVG00000007929.1"/>
</dbReference>
<evidence type="ECO:0000313" key="2">
    <source>
        <dbReference type="Proteomes" id="UP000007875"/>
    </source>
</evidence>
<name>H2Z7G0_CIOSA</name>
<reference evidence="1" key="2">
    <citation type="submission" date="2025-08" db="UniProtKB">
        <authorList>
            <consortium name="Ensembl"/>
        </authorList>
    </citation>
    <scope>IDENTIFICATION</scope>
</reference>
<organism evidence="1 2">
    <name type="scientific">Ciona savignyi</name>
    <name type="common">Pacific transparent sea squirt</name>
    <dbReference type="NCBI Taxonomy" id="51511"/>
    <lineage>
        <taxon>Eukaryota</taxon>
        <taxon>Metazoa</taxon>
        <taxon>Chordata</taxon>
        <taxon>Tunicata</taxon>
        <taxon>Ascidiacea</taxon>
        <taxon>Phlebobranchia</taxon>
        <taxon>Cionidae</taxon>
        <taxon>Ciona</taxon>
    </lineage>
</organism>
<protein>
    <submittedName>
        <fullName evidence="1">Uncharacterized protein</fullName>
    </submittedName>
</protein>
<dbReference type="InParanoid" id="H2Z7G0"/>
<dbReference type="Proteomes" id="UP000007875">
    <property type="component" value="Unassembled WGS sequence"/>
</dbReference>
<dbReference type="AlphaFoldDB" id="H2Z7G0"/>
<reference evidence="2" key="1">
    <citation type="submission" date="2003-08" db="EMBL/GenBank/DDBJ databases">
        <authorList>
            <person name="Birren B."/>
            <person name="Nusbaum C."/>
            <person name="Abebe A."/>
            <person name="Abouelleil A."/>
            <person name="Adekoya E."/>
            <person name="Ait-zahra M."/>
            <person name="Allen N."/>
            <person name="Allen T."/>
            <person name="An P."/>
            <person name="Anderson M."/>
            <person name="Anderson S."/>
            <person name="Arachchi H."/>
            <person name="Armbruster J."/>
            <person name="Bachantsang P."/>
            <person name="Baldwin J."/>
            <person name="Barry A."/>
            <person name="Bayul T."/>
            <person name="Blitshsteyn B."/>
            <person name="Bloom T."/>
            <person name="Blye J."/>
            <person name="Boguslavskiy L."/>
            <person name="Borowsky M."/>
            <person name="Boukhgalter B."/>
            <person name="Brunache A."/>
            <person name="Butler J."/>
            <person name="Calixte N."/>
            <person name="Calvo S."/>
            <person name="Camarata J."/>
            <person name="Campo K."/>
            <person name="Chang J."/>
            <person name="Cheshatsang Y."/>
            <person name="Citroen M."/>
            <person name="Collymore A."/>
            <person name="Considine T."/>
            <person name="Cook A."/>
            <person name="Cooke P."/>
            <person name="Corum B."/>
            <person name="Cuomo C."/>
            <person name="David R."/>
            <person name="Dawoe T."/>
            <person name="Degray S."/>
            <person name="Dodge S."/>
            <person name="Dooley K."/>
            <person name="Dorje P."/>
            <person name="Dorjee K."/>
            <person name="Dorris L."/>
            <person name="Duffey N."/>
            <person name="Dupes A."/>
            <person name="Elkins T."/>
            <person name="Engels R."/>
            <person name="Erickson J."/>
            <person name="Farina A."/>
            <person name="Faro S."/>
            <person name="Ferreira P."/>
            <person name="Fischer H."/>
            <person name="Fitzgerald M."/>
            <person name="Foley K."/>
            <person name="Gage D."/>
            <person name="Galagan J."/>
            <person name="Gearin G."/>
            <person name="Gnerre S."/>
            <person name="Gnirke A."/>
            <person name="Goyette A."/>
            <person name="Graham J."/>
            <person name="Grandbois E."/>
            <person name="Gyaltsen K."/>
            <person name="Hafez N."/>
            <person name="Hagopian D."/>
            <person name="Hagos B."/>
            <person name="Hall J."/>
            <person name="Hatcher B."/>
            <person name="Heller A."/>
            <person name="Higgins H."/>
            <person name="Honan T."/>
            <person name="Horn A."/>
            <person name="Houde N."/>
            <person name="Hughes L."/>
            <person name="Hulme W."/>
            <person name="Husby E."/>
            <person name="Iliev I."/>
            <person name="Jaffe D."/>
            <person name="Jones C."/>
            <person name="Kamal M."/>
            <person name="Kamat A."/>
            <person name="Kamvysselis M."/>
            <person name="Karlsson E."/>
            <person name="Kells C."/>
            <person name="Kieu A."/>
            <person name="Kisner P."/>
            <person name="Kodira C."/>
            <person name="Kulbokas E."/>
            <person name="Labutti K."/>
            <person name="Lama D."/>
            <person name="Landers T."/>
            <person name="Leger J."/>
            <person name="Levine S."/>
            <person name="Lewis D."/>
            <person name="Lewis T."/>
            <person name="Lindblad-toh K."/>
            <person name="Liu X."/>
            <person name="Lokyitsang T."/>
            <person name="Lokyitsang Y."/>
            <person name="Lucien O."/>
            <person name="Lui A."/>
            <person name="Ma L.J."/>
            <person name="Mabbitt R."/>
            <person name="Macdonald J."/>
            <person name="Maclean C."/>
            <person name="Major J."/>
            <person name="Manning J."/>
            <person name="Marabella R."/>
            <person name="Maru K."/>
            <person name="Matthews C."/>
            <person name="Mauceli E."/>
            <person name="Mccarthy M."/>
            <person name="Mcdonough S."/>
            <person name="Mcghee T."/>
            <person name="Meldrim J."/>
            <person name="Meneus L."/>
            <person name="Mesirov J."/>
            <person name="Mihalev A."/>
            <person name="Mihova T."/>
            <person name="Mikkelsen T."/>
            <person name="Mlenga V."/>
            <person name="Moru K."/>
            <person name="Mozes J."/>
            <person name="Mulrain L."/>
            <person name="Munson G."/>
            <person name="Naylor J."/>
            <person name="Newes C."/>
            <person name="Nguyen C."/>
            <person name="Nguyen N."/>
            <person name="Nguyen T."/>
            <person name="Nicol R."/>
            <person name="Nielsen C."/>
            <person name="Nizzari M."/>
            <person name="Norbu C."/>
            <person name="Norbu N."/>
            <person name="O'donnell P."/>
            <person name="Okoawo O."/>
            <person name="O'leary S."/>
            <person name="Omotosho B."/>
            <person name="O'neill K."/>
            <person name="Osman S."/>
            <person name="Parker S."/>
            <person name="Perrin D."/>
            <person name="Phunkhang P."/>
            <person name="Piqani B."/>
            <person name="Purcell S."/>
            <person name="Rachupka T."/>
            <person name="Ramasamy U."/>
            <person name="Rameau R."/>
            <person name="Ray V."/>
            <person name="Raymond C."/>
            <person name="Retta R."/>
            <person name="Richardson S."/>
            <person name="Rise C."/>
            <person name="Rodriguez J."/>
            <person name="Rogers J."/>
            <person name="Rogov P."/>
            <person name="Rutman M."/>
            <person name="Schupbach R."/>
            <person name="Seaman C."/>
            <person name="Settipalli S."/>
            <person name="Sharpe T."/>
            <person name="Sheridan J."/>
            <person name="Sherpa N."/>
            <person name="Shi J."/>
            <person name="Smirnov S."/>
            <person name="Smith C."/>
            <person name="Sougnez C."/>
            <person name="Spencer B."/>
            <person name="Stalker J."/>
            <person name="Stange-thomann N."/>
            <person name="Stavropoulos S."/>
            <person name="Stetson K."/>
            <person name="Stone C."/>
            <person name="Stone S."/>
            <person name="Stubbs M."/>
            <person name="Talamas J."/>
            <person name="Tchuinga P."/>
            <person name="Tenzing P."/>
            <person name="Tesfaye S."/>
            <person name="Theodore J."/>
            <person name="Thoulutsang Y."/>
            <person name="Topham K."/>
            <person name="Towey S."/>
            <person name="Tsamla T."/>
            <person name="Tsomo N."/>
            <person name="Vallee D."/>
            <person name="Vassiliev H."/>
            <person name="Venkataraman V."/>
            <person name="Vinson J."/>
            <person name="Vo A."/>
            <person name="Wade C."/>
            <person name="Wang S."/>
            <person name="Wangchuk T."/>
            <person name="Wangdi T."/>
            <person name="Whittaker C."/>
            <person name="Wilkinson J."/>
            <person name="Wu Y."/>
            <person name="Wyman D."/>
            <person name="Yadav S."/>
            <person name="Yang S."/>
            <person name="Yang X."/>
            <person name="Yeager S."/>
            <person name="Yee E."/>
            <person name="Young G."/>
            <person name="Zainoun J."/>
            <person name="Zembeck L."/>
            <person name="Zimmer A."/>
            <person name="Zody M."/>
            <person name="Lander E."/>
        </authorList>
    </citation>
    <scope>NUCLEOTIDE SEQUENCE [LARGE SCALE GENOMIC DNA]</scope>
</reference>
<proteinExistence type="predicted"/>
<accession>H2Z7G0</accession>
<evidence type="ECO:0000313" key="1">
    <source>
        <dbReference type="Ensembl" id="ENSCSAVP00000013522.1"/>
    </source>
</evidence>
<sequence>MEAISVYIQSPVLYNCLNPLRDWPRKTSPSMRRLPTLNALEIGLKLAALESLFFSRSQSAYLGEVEILVVYPTRVFSVHDHLSSPTHHFPILSSSILHRHRLLDVFLCDGVADRGGDDVGHGGGRDETFYFHDDDGVGDDVDGVVLNQHLHFFDVVFGAEANWAVWI</sequence>
<dbReference type="HOGENOM" id="CLU_1593966_0_0_1"/>